<name>A0AC34QQK8_9BILA</name>
<reference evidence="2" key="1">
    <citation type="submission" date="2022-11" db="UniProtKB">
        <authorList>
            <consortium name="WormBaseParasite"/>
        </authorList>
    </citation>
    <scope>IDENTIFICATION</scope>
</reference>
<dbReference type="WBParaSite" id="JU765_v2.g1838.t1">
    <property type="protein sequence ID" value="JU765_v2.g1838.t1"/>
    <property type="gene ID" value="JU765_v2.g1838"/>
</dbReference>
<proteinExistence type="predicted"/>
<accession>A0AC34QQK8</accession>
<dbReference type="Proteomes" id="UP000887576">
    <property type="component" value="Unplaced"/>
</dbReference>
<evidence type="ECO:0000313" key="2">
    <source>
        <dbReference type="WBParaSite" id="JU765_v2.g1838.t1"/>
    </source>
</evidence>
<protein>
    <submittedName>
        <fullName evidence="2">SAM-dependent MTase RsmB/NOP-type domain-containing protein</fullName>
    </submittedName>
</protein>
<organism evidence="1 2">
    <name type="scientific">Panagrolaimus sp. JU765</name>
    <dbReference type="NCBI Taxonomy" id="591449"/>
    <lineage>
        <taxon>Eukaryota</taxon>
        <taxon>Metazoa</taxon>
        <taxon>Ecdysozoa</taxon>
        <taxon>Nematoda</taxon>
        <taxon>Chromadorea</taxon>
        <taxon>Rhabditida</taxon>
        <taxon>Tylenchina</taxon>
        <taxon>Panagrolaimomorpha</taxon>
        <taxon>Panagrolaimoidea</taxon>
        <taxon>Panagrolaimidae</taxon>
        <taxon>Panagrolaimus</taxon>
    </lineage>
</organism>
<evidence type="ECO:0000313" key="1">
    <source>
        <dbReference type="Proteomes" id="UP000887576"/>
    </source>
</evidence>
<sequence>MDKFYHETAEIVGAVLQKRTTVKAGVYNSYIRRARPSDFGKRFLNEEEDDVFQHNAWDDVDFPPEQEEIVKETIERQKASAVSDDIVQDLVSKPENRWNNFYSTHECKFFMDRKWLDKEAPELFVSTEKLFVYDVGCGVGNTTIPLLEANKNLFIYCSDYSETAIDLLKKNPMYLNEQERCKPSVWDITQPNVVVPEGSLDFILCIYVLSAIPPENHQKAICNLARLLKPGGKILLKDYGRHDLTQLRFKNGRFIKDNFYCRGDHTLVYYFTEQELDEMFTGAGLVMEENFVDKRLIVNRKKKNKRKLMRLCCETLKHRKFLDQFLDDSDISQILKADGIDGNRDLARVVIYELVFGRGIKFFNGKLKQAARLVNQAVIDKKTELEGSGLTADSMAAEAVSTSIPRYARVNTLLISFDDALEVLRAEGWNISNVEAENFKEKVETMTEYDVFIDPHVENLLVFPQNAILFEEPLVMDGKLILQDKASCLPAIVLNPEPGSLVFDACAAPGNKTSHVAAIMKNEGKILACDLSKERSEILKQMMKKAGVTIAKVGQGDFLDTDVNDPEFREVKYIIVDPPCSGSGIVKRADFMSDEKTIDRKRVEKLHNLQVMLLRQALSFPNVKKVVYSTCSIHAEENEHVVAEILADEKIGNLFKLSNPMSNWEHRGDEEFEWSNKVLRANPENDLTNGFFVALFKRIKKY</sequence>